<sequence>MSRRLAKLNPYELHKHLINEYFLTRPGATRWLQRDSSKDKTDHDVIRENHRFLWDGETVDSWEKELAKKYYDKLFKEYCIADLSRYKENKVAMRWRIEKEVVVGKGQFICGSRACEERETLRSWEVNFAYLEHGAKKNALVKLRLCPKCSNKLNYHSKKREIKRLKKRERSQKSKAKTGEDSETVEDVASGSEQHDKPKEDTQNGDQDISKPPDTTNELDLPSGSSTSAENLWSKGPEIEDKTREEEFDEYLEDLLL</sequence>
<dbReference type="Pfam" id="PF09725">
    <property type="entry name" value="Fra10Ac1"/>
    <property type="match status" value="1"/>
</dbReference>
<feature type="region of interest" description="Disordered" evidence="1">
    <location>
        <begin position="164"/>
        <end position="257"/>
    </location>
</feature>
<dbReference type="GO" id="GO:0016791">
    <property type="term" value="F:phosphatase activity"/>
    <property type="evidence" value="ECO:0007669"/>
    <property type="project" value="TreeGrafter"/>
</dbReference>
<feature type="compositionally biased region" description="Acidic residues" evidence="1">
    <location>
        <begin position="246"/>
        <end position="257"/>
    </location>
</feature>
<dbReference type="EMBL" id="GFDL01011010">
    <property type="protein sequence ID" value="JAV24035.1"/>
    <property type="molecule type" value="Transcribed_RNA"/>
</dbReference>
<feature type="compositionally biased region" description="Basic and acidic residues" evidence="1">
    <location>
        <begin position="193"/>
        <end position="202"/>
    </location>
</feature>
<dbReference type="InterPro" id="IPR019129">
    <property type="entry name" value="Folate-sensitive_fs_Fra10Ac1"/>
</dbReference>
<evidence type="ECO:0000313" key="2">
    <source>
        <dbReference type="EMBL" id="JAV24035.1"/>
    </source>
</evidence>
<proteinExistence type="predicted"/>
<dbReference type="PANTHER" id="PTHR11567:SF25">
    <property type="entry name" value="PROTEIN FRA10AC1"/>
    <property type="match status" value="1"/>
</dbReference>
<name>A0A1Q3F8Y2_CULTA</name>
<feature type="compositionally biased region" description="Polar residues" evidence="1">
    <location>
        <begin position="213"/>
        <end position="231"/>
    </location>
</feature>
<accession>A0A1Q3F8Y2</accession>
<protein>
    <recommendedName>
        <fullName evidence="3">Protein FRA10AC1</fullName>
    </recommendedName>
</protein>
<evidence type="ECO:0008006" key="3">
    <source>
        <dbReference type="Google" id="ProtNLM"/>
    </source>
</evidence>
<reference evidence="2" key="1">
    <citation type="submission" date="2017-01" db="EMBL/GenBank/DDBJ databases">
        <title>A deep insight into the sialotranscriptome of adult male and female Cluex tarsalis mosquitoes.</title>
        <authorList>
            <person name="Ribeiro J.M."/>
            <person name="Moreira F."/>
            <person name="Bernard K.A."/>
            <person name="Calvo E."/>
        </authorList>
    </citation>
    <scope>NUCLEOTIDE SEQUENCE</scope>
    <source>
        <strain evidence="2">Kern County</strain>
        <tissue evidence="2">Salivary glands</tissue>
    </source>
</reference>
<organism evidence="2">
    <name type="scientific">Culex tarsalis</name>
    <name type="common">Encephalitis mosquito</name>
    <dbReference type="NCBI Taxonomy" id="7177"/>
    <lineage>
        <taxon>Eukaryota</taxon>
        <taxon>Metazoa</taxon>
        <taxon>Ecdysozoa</taxon>
        <taxon>Arthropoda</taxon>
        <taxon>Hexapoda</taxon>
        <taxon>Insecta</taxon>
        <taxon>Pterygota</taxon>
        <taxon>Neoptera</taxon>
        <taxon>Endopterygota</taxon>
        <taxon>Diptera</taxon>
        <taxon>Nematocera</taxon>
        <taxon>Culicoidea</taxon>
        <taxon>Culicidae</taxon>
        <taxon>Culicinae</taxon>
        <taxon>Culicini</taxon>
        <taxon>Culex</taxon>
        <taxon>Culex</taxon>
    </lineage>
</organism>
<feature type="compositionally biased region" description="Basic residues" evidence="1">
    <location>
        <begin position="164"/>
        <end position="176"/>
    </location>
</feature>
<dbReference type="InterPro" id="IPR050645">
    <property type="entry name" value="Histidine_acid_phosphatase"/>
</dbReference>
<dbReference type="PANTHER" id="PTHR11567">
    <property type="entry name" value="ACID PHOSPHATASE-RELATED"/>
    <property type="match status" value="1"/>
</dbReference>
<evidence type="ECO:0000256" key="1">
    <source>
        <dbReference type="SAM" id="MobiDB-lite"/>
    </source>
</evidence>
<dbReference type="AlphaFoldDB" id="A0A1Q3F8Y2"/>